<dbReference type="RefSeq" id="WP_165833037.1">
    <property type="nucleotide sequence ID" value="NZ_CABMMC010000095.1"/>
</dbReference>
<dbReference type="InterPro" id="IPR010994">
    <property type="entry name" value="RuvA_2-like"/>
</dbReference>
<evidence type="ECO:0000259" key="2">
    <source>
        <dbReference type="Pfam" id="PF02481"/>
    </source>
</evidence>
<keyword evidence="5" id="KW-1185">Reference proteome</keyword>
<proteinExistence type="inferred from homology"/>
<feature type="domain" description="DprA winged helix" evidence="3">
    <location>
        <begin position="319"/>
        <end position="366"/>
    </location>
</feature>
<feature type="domain" description="Smf/DprA SLOG" evidence="2">
    <location>
        <begin position="79"/>
        <end position="289"/>
    </location>
</feature>
<dbReference type="InterPro" id="IPR041614">
    <property type="entry name" value="DprA_WH"/>
</dbReference>
<dbReference type="InterPro" id="IPR003488">
    <property type="entry name" value="DprA"/>
</dbReference>
<dbReference type="InterPro" id="IPR057666">
    <property type="entry name" value="DrpA_SLOG"/>
</dbReference>
<dbReference type="AlphaFoldDB" id="A0A2U1AUE7"/>
<protein>
    <submittedName>
        <fullName evidence="4">DNA processing protein</fullName>
    </submittedName>
</protein>
<dbReference type="SUPFAM" id="SSF47781">
    <property type="entry name" value="RuvA domain 2-like"/>
    <property type="match status" value="1"/>
</dbReference>
<comment type="caution">
    <text evidence="4">The sequence shown here is derived from an EMBL/GenBank/DDBJ whole genome shotgun (WGS) entry which is preliminary data.</text>
</comment>
<reference evidence="4 5" key="1">
    <citation type="submission" date="2018-04" db="EMBL/GenBank/DDBJ databases">
        <title>Genomic Encyclopedia of Type Strains, Phase IV (KMG-IV): sequencing the most valuable type-strain genomes for metagenomic binning, comparative biology and taxonomic classification.</title>
        <authorList>
            <person name="Goeker M."/>
        </authorList>
    </citation>
    <scope>NUCLEOTIDE SEQUENCE [LARGE SCALE GENOMIC DNA]</scope>
    <source>
        <strain evidence="4 5">DSM 14823</strain>
    </source>
</reference>
<sequence length="380" mass="40885">MLDREACIVLNMISGVGYVKYTALCDEFGSPAGVFRRSARELMHVPGIGETLAVKIAEFDWEGELARELELADKAGVRVITLFDEAYPAVLRNLYDPPLCLYVRGRLPEFPEYAVAVVGSRRMSDYGARMTRQITAEAVAAGYTVVSGLAYGVDTVAHGMTVEQGGCTVAVLGGGLMRIHPQENVPLARRIVETGGAVISEFPMNFPVSRTSFPRRNRIVAGLARLTIVTEAGIGSGALITARLALDNGRDVFAVPGHADNPQAQGCHQLIKEGAAGLIENFSDVLNAIGVGFGYLPGLAPGGEANEDAVPYDSSSVGDLPPEAREIWKLLDGRELSLDLLAEETGRETGALLSTLMMLEMKLLVEHGSDMVYRRIPRRP</sequence>
<dbReference type="Gene3D" id="3.40.50.450">
    <property type="match status" value="1"/>
</dbReference>
<evidence type="ECO:0000256" key="1">
    <source>
        <dbReference type="ARBA" id="ARBA00006525"/>
    </source>
</evidence>
<dbReference type="Pfam" id="PF02481">
    <property type="entry name" value="DNA_processg_A"/>
    <property type="match status" value="1"/>
</dbReference>
<dbReference type="NCBIfam" id="TIGR00732">
    <property type="entry name" value="dprA"/>
    <property type="match status" value="1"/>
</dbReference>
<dbReference type="PANTHER" id="PTHR43022">
    <property type="entry name" value="PROTEIN SMF"/>
    <property type="match status" value="1"/>
</dbReference>
<dbReference type="SUPFAM" id="SSF102405">
    <property type="entry name" value="MCP/YpsA-like"/>
    <property type="match status" value="1"/>
</dbReference>
<organism evidence="4 5">
    <name type="scientific">Victivallis vadensis</name>
    <dbReference type="NCBI Taxonomy" id="172901"/>
    <lineage>
        <taxon>Bacteria</taxon>
        <taxon>Pseudomonadati</taxon>
        <taxon>Lentisphaerota</taxon>
        <taxon>Lentisphaeria</taxon>
        <taxon>Victivallales</taxon>
        <taxon>Victivallaceae</taxon>
        <taxon>Victivallis</taxon>
    </lineage>
</organism>
<dbReference type="GO" id="GO:0009294">
    <property type="term" value="P:DNA-mediated transformation"/>
    <property type="evidence" value="ECO:0007669"/>
    <property type="project" value="InterPro"/>
</dbReference>
<dbReference type="GeneID" id="78295773"/>
<dbReference type="Pfam" id="PF17782">
    <property type="entry name" value="WHD_DprA"/>
    <property type="match status" value="1"/>
</dbReference>
<accession>A0A2U1AUE7</accession>
<name>A0A2U1AUE7_9BACT</name>
<evidence type="ECO:0000259" key="3">
    <source>
        <dbReference type="Pfam" id="PF17782"/>
    </source>
</evidence>
<gene>
    <name evidence="4" type="ORF">C8D82_11858</name>
</gene>
<evidence type="ECO:0000313" key="5">
    <source>
        <dbReference type="Proteomes" id="UP000245959"/>
    </source>
</evidence>
<dbReference type="Proteomes" id="UP000245959">
    <property type="component" value="Unassembled WGS sequence"/>
</dbReference>
<comment type="similarity">
    <text evidence="1">Belongs to the DprA/Smf family.</text>
</comment>
<dbReference type="Pfam" id="PF14520">
    <property type="entry name" value="HHH_5"/>
    <property type="match status" value="1"/>
</dbReference>
<dbReference type="PANTHER" id="PTHR43022:SF1">
    <property type="entry name" value="PROTEIN SMF"/>
    <property type="match status" value="1"/>
</dbReference>
<evidence type="ECO:0000313" key="4">
    <source>
        <dbReference type="EMBL" id="PVY40059.1"/>
    </source>
</evidence>
<dbReference type="EMBL" id="QEKH01000018">
    <property type="protein sequence ID" value="PVY40059.1"/>
    <property type="molecule type" value="Genomic_DNA"/>
</dbReference>